<name>A0AAD5JE61_ACENE</name>
<evidence type="ECO:0000313" key="2">
    <source>
        <dbReference type="Proteomes" id="UP001064489"/>
    </source>
</evidence>
<accession>A0AAD5JE61</accession>
<sequence length="100" mass="11219">MVTVDQTKETRDKELLGKVQLKKLQRFILEAVVDYAAKTLSGVSISEVNFTVRKMKEAHMSKSVTIKEKKGKLPNLLMDQTRMDQAAVSGTSGDPHMRVK</sequence>
<gene>
    <name evidence="1" type="ORF">LWI28_021528</name>
</gene>
<evidence type="ECO:0000313" key="1">
    <source>
        <dbReference type="EMBL" id="KAI9196155.1"/>
    </source>
</evidence>
<dbReference type="AlphaFoldDB" id="A0AAD5JE61"/>
<dbReference type="EMBL" id="JAJSOW010000003">
    <property type="protein sequence ID" value="KAI9196155.1"/>
    <property type="molecule type" value="Genomic_DNA"/>
</dbReference>
<dbReference type="Proteomes" id="UP001064489">
    <property type="component" value="Chromosome 1"/>
</dbReference>
<keyword evidence="2" id="KW-1185">Reference proteome</keyword>
<proteinExistence type="predicted"/>
<reference evidence="1" key="2">
    <citation type="submission" date="2023-02" db="EMBL/GenBank/DDBJ databases">
        <authorList>
            <person name="Swenson N.G."/>
            <person name="Wegrzyn J.L."/>
            <person name="Mcevoy S.L."/>
        </authorList>
    </citation>
    <scope>NUCLEOTIDE SEQUENCE</scope>
    <source>
        <strain evidence="1">91603</strain>
        <tissue evidence="1">Leaf</tissue>
    </source>
</reference>
<comment type="caution">
    <text evidence="1">The sequence shown here is derived from an EMBL/GenBank/DDBJ whole genome shotgun (WGS) entry which is preliminary data.</text>
</comment>
<protein>
    <submittedName>
        <fullName evidence="1">Uncharacterized protein</fullName>
    </submittedName>
</protein>
<organism evidence="1 2">
    <name type="scientific">Acer negundo</name>
    <name type="common">Box elder</name>
    <dbReference type="NCBI Taxonomy" id="4023"/>
    <lineage>
        <taxon>Eukaryota</taxon>
        <taxon>Viridiplantae</taxon>
        <taxon>Streptophyta</taxon>
        <taxon>Embryophyta</taxon>
        <taxon>Tracheophyta</taxon>
        <taxon>Spermatophyta</taxon>
        <taxon>Magnoliopsida</taxon>
        <taxon>eudicotyledons</taxon>
        <taxon>Gunneridae</taxon>
        <taxon>Pentapetalae</taxon>
        <taxon>rosids</taxon>
        <taxon>malvids</taxon>
        <taxon>Sapindales</taxon>
        <taxon>Sapindaceae</taxon>
        <taxon>Hippocastanoideae</taxon>
        <taxon>Acereae</taxon>
        <taxon>Acer</taxon>
    </lineage>
</organism>
<reference evidence="1" key="1">
    <citation type="journal article" date="2022" name="Plant J.">
        <title>Strategies of tolerance reflected in two North American maple genomes.</title>
        <authorList>
            <person name="McEvoy S.L."/>
            <person name="Sezen U.U."/>
            <person name="Trouern-Trend A."/>
            <person name="McMahon S.M."/>
            <person name="Schaberg P.G."/>
            <person name="Yang J."/>
            <person name="Wegrzyn J.L."/>
            <person name="Swenson N.G."/>
        </authorList>
    </citation>
    <scope>NUCLEOTIDE SEQUENCE</scope>
    <source>
        <strain evidence="1">91603</strain>
    </source>
</reference>